<evidence type="ECO:0000313" key="4">
    <source>
        <dbReference type="Proteomes" id="UP000187455"/>
    </source>
</evidence>
<dbReference type="OrthoDB" id="5390558at2759"/>
<reference evidence="3 4" key="1">
    <citation type="journal article" date="2016" name="Mol. Biol. Evol.">
        <title>Genome-Wide Survey of Gut Fungi (Harpellales) Reveals the First Horizontally Transferred Ubiquitin Gene from a Mosquito Host.</title>
        <authorList>
            <person name="Wang Y."/>
            <person name="White M.M."/>
            <person name="Kvist S."/>
            <person name="Moncalvo J.M."/>
        </authorList>
    </citation>
    <scope>NUCLEOTIDE SEQUENCE [LARGE SCALE GENOMIC DNA]</scope>
    <source>
        <strain evidence="3 4">ALG-7-W6</strain>
    </source>
</reference>
<dbReference type="EMBL" id="LSSL01004107">
    <property type="protein sequence ID" value="OLY79771.1"/>
    <property type="molecule type" value="Genomic_DNA"/>
</dbReference>
<dbReference type="PANTHER" id="PTHR12299">
    <property type="entry name" value="HYALURONIC ACID-BINDING PROTEIN 4"/>
    <property type="match status" value="1"/>
</dbReference>
<dbReference type="InterPro" id="IPR006861">
    <property type="entry name" value="HABP4_PAIRBP1-bd"/>
</dbReference>
<dbReference type="Proteomes" id="UP000187455">
    <property type="component" value="Unassembled WGS sequence"/>
</dbReference>
<feature type="compositionally biased region" description="Basic residues" evidence="1">
    <location>
        <begin position="274"/>
        <end position="284"/>
    </location>
</feature>
<gene>
    <name evidence="3" type="ORF">AYI68_g6150</name>
</gene>
<comment type="caution">
    <text evidence="3">The sequence shown here is derived from an EMBL/GenBank/DDBJ whole genome shotgun (WGS) entry which is preliminary data.</text>
</comment>
<organism evidence="3 4">
    <name type="scientific">Smittium mucronatum</name>
    <dbReference type="NCBI Taxonomy" id="133383"/>
    <lineage>
        <taxon>Eukaryota</taxon>
        <taxon>Fungi</taxon>
        <taxon>Fungi incertae sedis</taxon>
        <taxon>Zoopagomycota</taxon>
        <taxon>Kickxellomycotina</taxon>
        <taxon>Harpellomycetes</taxon>
        <taxon>Harpellales</taxon>
        <taxon>Legeriomycetaceae</taxon>
        <taxon>Smittium</taxon>
    </lineage>
</organism>
<keyword evidence="4" id="KW-1185">Reference proteome</keyword>
<feature type="compositionally biased region" description="Basic and acidic residues" evidence="1">
    <location>
        <begin position="180"/>
        <end position="199"/>
    </location>
</feature>
<dbReference type="AlphaFoldDB" id="A0A1R0GS93"/>
<feature type="compositionally biased region" description="Basic and acidic residues" evidence="1">
    <location>
        <begin position="156"/>
        <end position="173"/>
    </location>
</feature>
<dbReference type="STRING" id="133383.A0A1R0GS93"/>
<proteinExistence type="predicted"/>
<dbReference type="GO" id="GO:0005737">
    <property type="term" value="C:cytoplasm"/>
    <property type="evidence" value="ECO:0007669"/>
    <property type="project" value="TreeGrafter"/>
</dbReference>
<sequence length="336" mass="37823">MAESIASRNIFDLLQDDAPDAEVSFNIRPVVEKKPQAATKTAAQADKKKAPSTEQRPKTTQRREGNRDGAPRAPRDRAPRDGAPRDRAPRDRAPRDGAPRDRAPRDGAPRERRPRDFTPRDAGDNADSAKPRHHHQSNDPPRGRARDAEYSSGSRRTYDRHSGTGVEDSEKKIKQGWMGDDMKVVSDEKAATEEAHADATEDASAPVVEAVAEPEDTTKTLEEYLKEKLESSTLKDVEKKEVREINVGVDSSLLKSSHALEKKEELFYVGKAPVKSKKQPKNKREKTQIDFEPRFAPLERQRRNNREDRDRDFGRNRRNHGPSLNVNDESAFPSLG</sequence>
<feature type="region of interest" description="Disordered" evidence="1">
    <location>
        <begin position="265"/>
        <end position="336"/>
    </location>
</feature>
<feature type="domain" description="Hyaluronan/mRNA-binding protein" evidence="2">
    <location>
        <begin position="154"/>
        <end position="248"/>
    </location>
</feature>
<dbReference type="GO" id="GO:0005634">
    <property type="term" value="C:nucleus"/>
    <property type="evidence" value="ECO:0007669"/>
    <property type="project" value="TreeGrafter"/>
</dbReference>
<evidence type="ECO:0000313" key="3">
    <source>
        <dbReference type="EMBL" id="OLY79771.1"/>
    </source>
</evidence>
<protein>
    <recommendedName>
        <fullName evidence="2">Hyaluronan/mRNA-binding protein domain-containing protein</fullName>
    </recommendedName>
</protein>
<dbReference type="InterPro" id="IPR039764">
    <property type="entry name" value="HABP4/SERBP1-like"/>
</dbReference>
<evidence type="ECO:0000259" key="2">
    <source>
        <dbReference type="SMART" id="SM01233"/>
    </source>
</evidence>
<dbReference type="PANTHER" id="PTHR12299:SF17">
    <property type="entry name" value="AT19571P-RELATED"/>
    <property type="match status" value="1"/>
</dbReference>
<feature type="compositionally biased region" description="Low complexity" evidence="1">
    <location>
        <begin position="202"/>
        <end position="211"/>
    </location>
</feature>
<accession>A0A1R0GS93</accession>
<feature type="compositionally biased region" description="Basic and acidic residues" evidence="1">
    <location>
        <begin position="45"/>
        <end position="130"/>
    </location>
</feature>
<feature type="region of interest" description="Disordered" evidence="1">
    <location>
        <begin position="26"/>
        <end position="218"/>
    </location>
</feature>
<evidence type="ECO:0000256" key="1">
    <source>
        <dbReference type="SAM" id="MobiDB-lite"/>
    </source>
</evidence>
<feature type="compositionally biased region" description="Basic and acidic residues" evidence="1">
    <location>
        <begin position="285"/>
        <end position="315"/>
    </location>
</feature>
<dbReference type="Gene3D" id="6.10.140.1040">
    <property type="match status" value="1"/>
</dbReference>
<dbReference type="GO" id="GO:0003723">
    <property type="term" value="F:RNA binding"/>
    <property type="evidence" value="ECO:0007669"/>
    <property type="project" value="InterPro"/>
</dbReference>
<name>A0A1R0GS93_9FUNG</name>
<dbReference type="SMART" id="SM01233">
    <property type="entry name" value="HABP4_PAI-RBP1"/>
    <property type="match status" value="1"/>
</dbReference>